<gene>
    <name evidence="2" type="ORF">PENTCL1PPCAC_15690</name>
</gene>
<evidence type="ECO:0000256" key="1">
    <source>
        <dbReference type="SAM" id="MobiDB-lite"/>
    </source>
</evidence>
<evidence type="ECO:0000313" key="2">
    <source>
        <dbReference type="EMBL" id="GMS93515.1"/>
    </source>
</evidence>
<dbReference type="EMBL" id="BTSX01000004">
    <property type="protein sequence ID" value="GMS93515.1"/>
    <property type="molecule type" value="Genomic_DNA"/>
</dbReference>
<proteinExistence type="predicted"/>
<reference evidence="2" key="1">
    <citation type="submission" date="2023-10" db="EMBL/GenBank/DDBJ databases">
        <title>Genome assembly of Pristionchus species.</title>
        <authorList>
            <person name="Yoshida K."/>
            <person name="Sommer R.J."/>
        </authorList>
    </citation>
    <scope>NUCLEOTIDE SEQUENCE</scope>
    <source>
        <strain evidence="2">RS0144</strain>
    </source>
</reference>
<organism evidence="2 3">
    <name type="scientific">Pristionchus entomophagus</name>
    <dbReference type="NCBI Taxonomy" id="358040"/>
    <lineage>
        <taxon>Eukaryota</taxon>
        <taxon>Metazoa</taxon>
        <taxon>Ecdysozoa</taxon>
        <taxon>Nematoda</taxon>
        <taxon>Chromadorea</taxon>
        <taxon>Rhabditida</taxon>
        <taxon>Rhabditina</taxon>
        <taxon>Diplogasteromorpha</taxon>
        <taxon>Diplogasteroidea</taxon>
        <taxon>Neodiplogasteridae</taxon>
        <taxon>Pristionchus</taxon>
    </lineage>
</organism>
<dbReference type="AlphaFoldDB" id="A0AAV5TD66"/>
<dbReference type="SUPFAM" id="SSF81321">
    <property type="entry name" value="Family A G protein-coupled receptor-like"/>
    <property type="match status" value="1"/>
</dbReference>
<keyword evidence="3" id="KW-1185">Reference proteome</keyword>
<protein>
    <recommendedName>
        <fullName evidence="4">G protein-coupled receptor</fullName>
    </recommendedName>
</protein>
<name>A0AAV5TD66_9BILA</name>
<feature type="region of interest" description="Disordered" evidence="1">
    <location>
        <begin position="44"/>
        <end position="67"/>
    </location>
</feature>
<evidence type="ECO:0000313" key="3">
    <source>
        <dbReference type="Proteomes" id="UP001432027"/>
    </source>
</evidence>
<dbReference type="Proteomes" id="UP001432027">
    <property type="component" value="Unassembled WGS sequence"/>
</dbReference>
<comment type="caution">
    <text evidence="2">The sequence shown here is derived from an EMBL/GenBank/DDBJ whole genome shotgun (WGS) entry which is preliminary data.</text>
</comment>
<evidence type="ECO:0008006" key="4">
    <source>
        <dbReference type="Google" id="ProtNLM"/>
    </source>
</evidence>
<feature type="non-terminal residue" evidence="2">
    <location>
        <position position="67"/>
    </location>
</feature>
<sequence length="67" mass="7761">MSLTAVYPAVNPLLLIFSIQNYRRKVCSWFRCFLPQKQRSICETSSASQPPKQQRSKSLFVSPTQMH</sequence>
<accession>A0AAV5TD66</accession>